<protein>
    <recommendedName>
        <fullName evidence="3">RST domain-containing protein</fullName>
    </recommendedName>
</protein>
<evidence type="ECO:0000313" key="4">
    <source>
        <dbReference type="EMBL" id="MCD9645336.1"/>
    </source>
</evidence>
<evidence type="ECO:0000259" key="3">
    <source>
        <dbReference type="Pfam" id="PF12174"/>
    </source>
</evidence>
<accession>A0ABS8VEY7</accession>
<dbReference type="Pfam" id="PF12174">
    <property type="entry name" value="RST"/>
    <property type="match status" value="1"/>
</dbReference>
<evidence type="ECO:0000313" key="5">
    <source>
        <dbReference type="Proteomes" id="UP000823775"/>
    </source>
</evidence>
<dbReference type="Proteomes" id="UP000823775">
    <property type="component" value="Unassembled WGS sequence"/>
</dbReference>
<gene>
    <name evidence="4" type="ORF">HAX54_034191</name>
</gene>
<dbReference type="PANTHER" id="PTHR32263:SF12">
    <property type="entry name" value="INACTIVE POLY [ADP-RIBOSE] POLYMERASE SRO4-RELATED"/>
    <property type="match status" value="1"/>
</dbReference>
<evidence type="ECO:0000256" key="2">
    <source>
        <dbReference type="ARBA" id="ARBA00023242"/>
    </source>
</evidence>
<keyword evidence="2" id="KW-0539">Nucleus</keyword>
<keyword evidence="5" id="KW-1185">Reference proteome</keyword>
<dbReference type="PANTHER" id="PTHR32263">
    <property type="entry name" value="INACTIVE POLY [ADP-RIBOSE] POLYMERASE SRO4-RELATED"/>
    <property type="match status" value="1"/>
</dbReference>
<comment type="caution">
    <text evidence="4">The sequence shown here is derived from an EMBL/GenBank/DDBJ whole genome shotgun (WGS) entry which is preliminary data.</text>
</comment>
<name>A0ABS8VEY7_DATST</name>
<comment type="subcellular location">
    <subcellularLocation>
        <location evidence="1">Nucleus</location>
    </subcellularLocation>
</comment>
<proteinExistence type="predicted"/>
<dbReference type="InterPro" id="IPR022003">
    <property type="entry name" value="RST"/>
</dbReference>
<evidence type="ECO:0000256" key="1">
    <source>
        <dbReference type="ARBA" id="ARBA00004123"/>
    </source>
</evidence>
<organism evidence="4 5">
    <name type="scientific">Datura stramonium</name>
    <name type="common">Jimsonweed</name>
    <name type="synonym">Common thornapple</name>
    <dbReference type="NCBI Taxonomy" id="4076"/>
    <lineage>
        <taxon>Eukaryota</taxon>
        <taxon>Viridiplantae</taxon>
        <taxon>Streptophyta</taxon>
        <taxon>Embryophyta</taxon>
        <taxon>Tracheophyta</taxon>
        <taxon>Spermatophyta</taxon>
        <taxon>Magnoliopsida</taxon>
        <taxon>eudicotyledons</taxon>
        <taxon>Gunneridae</taxon>
        <taxon>Pentapetalae</taxon>
        <taxon>asterids</taxon>
        <taxon>lamiids</taxon>
        <taxon>Solanales</taxon>
        <taxon>Solanaceae</taxon>
        <taxon>Solanoideae</taxon>
        <taxon>Datureae</taxon>
        <taxon>Datura</taxon>
    </lineage>
</organism>
<dbReference type="InterPro" id="IPR044964">
    <property type="entry name" value="RCD1/SRO1-5"/>
</dbReference>
<dbReference type="EMBL" id="JACEIK010004400">
    <property type="protein sequence ID" value="MCD9645336.1"/>
    <property type="molecule type" value="Genomic_DNA"/>
</dbReference>
<reference evidence="4 5" key="1">
    <citation type="journal article" date="2021" name="BMC Genomics">
        <title>Datura genome reveals duplications of psychoactive alkaloid biosynthetic genes and high mutation rate following tissue culture.</title>
        <authorList>
            <person name="Rajewski A."/>
            <person name="Carter-House D."/>
            <person name="Stajich J."/>
            <person name="Litt A."/>
        </authorList>
    </citation>
    <scope>NUCLEOTIDE SEQUENCE [LARGE SCALE GENOMIC DNA]</scope>
    <source>
        <strain evidence="4">AR-01</strain>
    </source>
</reference>
<feature type="domain" description="RST" evidence="3">
    <location>
        <begin position="78"/>
        <end position="113"/>
    </location>
</feature>
<sequence>MELIRKPCAFSDDNPLRCLQTAVPDKNGIRHLLLCRVILGKSEVVHPGSRTRKECHPSSENMIQQTLKGMDFLLEIKIPWITFPTLISALSKFLPPQTVKLITKYHSDHKHDKGSTGNSSSTSSINFEQRDFVSKQWYAQCVDGCNGSVKWQSPNADSRGIWISVSIWFFVDFGCLFSNAAILKNLLYIELQDIS</sequence>